<sequence length="90" mass="10513">MKITVIQTNVLLKHIEITKPHNTSLLEIFKKNFININYQCKQGYCGACRTILIKGSVYYFQHMLPIINYKKNEIFPCCCTTNKNITIKIN</sequence>
<keyword evidence="3" id="KW-1185">Reference proteome</keyword>
<evidence type="ECO:0000259" key="1">
    <source>
        <dbReference type="PROSITE" id="PS51085"/>
    </source>
</evidence>
<dbReference type="EMBL" id="AP019379">
    <property type="protein sequence ID" value="BBI01158.1"/>
    <property type="molecule type" value="Genomic_DNA"/>
</dbReference>
<dbReference type="OrthoDB" id="9806195at2"/>
<dbReference type="Pfam" id="PF00111">
    <property type="entry name" value="Fer2"/>
    <property type="match status" value="1"/>
</dbReference>
<dbReference type="InterPro" id="IPR012675">
    <property type="entry name" value="Beta-grasp_dom_sf"/>
</dbReference>
<dbReference type="PROSITE" id="PS00197">
    <property type="entry name" value="2FE2S_FER_1"/>
    <property type="match status" value="1"/>
</dbReference>
<reference evidence="2 3" key="1">
    <citation type="journal article" date="2019" name="Proc. Natl. Acad. Sci. U.S.A.">
        <title>Exaggeration and cooption of innate immunity for social defense.</title>
        <authorList>
            <person name="Kutsukake M."/>
            <person name="Moriyama M."/>
            <person name="Shigenobu S."/>
            <person name="Meng X.-Y."/>
            <person name="Nikoh N."/>
            <person name="Noda C."/>
            <person name="Kobayashi S."/>
            <person name="Fukatsu T."/>
        </authorList>
    </citation>
    <scope>NUCLEOTIDE SEQUENCE [LARGE SCALE GENOMIC DNA]</scope>
    <source>
        <strain evidence="2 3">Nmo</strain>
    </source>
</reference>
<protein>
    <submittedName>
        <fullName evidence="2">Uncharacterized ferredoxin-like protein</fullName>
    </submittedName>
</protein>
<evidence type="ECO:0000313" key="3">
    <source>
        <dbReference type="Proteomes" id="UP000317544"/>
    </source>
</evidence>
<accession>A0A455T9Y3</accession>
<dbReference type="SUPFAM" id="SSF54292">
    <property type="entry name" value="2Fe-2S ferredoxin-like"/>
    <property type="match status" value="1"/>
</dbReference>
<dbReference type="GO" id="GO:0051537">
    <property type="term" value="F:2 iron, 2 sulfur cluster binding"/>
    <property type="evidence" value="ECO:0007669"/>
    <property type="project" value="InterPro"/>
</dbReference>
<dbReference type="InterPro" id="IPR006058">
    <property type="entry name" value="2Fe2S_fd_BS"/>
</dbReference>
<dbReference type="Gene3D" id="3.10.20.30">
    <property type="match status" value="1"/>
</dbReference>
<dbReference type="RefSeq" id="WP_158344707.1">
    <property type="nucleotide sequence ID" value="NZ_AP019379.1"/>
</dbReference>
<proteinExistence type="predicted"/>
<organism evidence="2 3">
    <name type="scientific">Buchnera aphidicola</name>
    <name type="common">Nipponaphis monzeni</name>
    <dbReference type="NCBI Taxonomy" id="2495405"/>
    <lineage>
        <taxon>Bacteria</taxon>
        <taxon>Pseudomonadati</taxon>
        <taxon>Pseudomonadota</taxon>
        <taxon>Gammaproteobacteria</taxon>
        <taxon>Enterobacterales</taxon>
        <taxon>Erwiniaceae</taxon>
        <taxon>Buchnera</taxon>
    </lineage>
</organism>
<dbReference type="AlphaFoldDB" id="A0A455T9Y3"/>
<dbReference type="CDD" id="cd00207">
    <property type="entry name" value="fer2"/>
    <property type="match status" value="1"/>
</dbReference>
<dbReference type="NCBIfam" id="NF007985">
    <property type="entry name" value="PRK10713.1"/>
    <property type="match status" value="1"/>
</dbReference>
<evidence type="ECO:0000313" key="2">
    <source>
        <dbReference type="EMBL" id="BBI01158.1"/>
    </source>
</evidence>
<dbReference type="Proteomes" id="UP000317544">
    <property type="component" value="Chromosome"/>
</dbReference>
<feature type="domain" description="2Fe-2S ferredoxin-type" evidence="1">
    <location>
        <begin position="1"/>
        <end position="90"/>
    </location>
</feature>
<dbReference type="InterPro" id="IPR036010">
    <property type="entry name" value="2Fe-2S_ferredoxin-like_sf"/>
</dbReference>
<name>A0A455T9Y3_9GAMM</name>
<gene>
    <name evidence="2" type="primary">yfaE</name>
    <name evidence="2" type="ORF">BUCNMO_143</name>
</gene>
<dbReference type="InterPro" id="IPR001041">
    <property type="entry name" value="2Fe-2S_ferredoxin-type"/>
</dbReference>
<dbReference type="PROSITE" id="PS51085">
    <property type="entry name" value="2FE2S_FER_2"/>
    <property type="match status" value="1"/>
</dbReference>